<sequence length="142" mass="15477">MDPQKRPYLPVDPLTARQIARCSCPSTLSLPLPVDPLAAFARHITRSLCLSTPSLPVNTLSVHQNARCSCPSTLSLPLPVRPLIVCARQPNPCICPSTQSLYLPVDSLTVSARPPTRSKMPNEVARQLIYCLCLTLPVDPLL</sequence>
<accession>A0ABR0B810</accession>
<reference evidence="1 2" key="1">
    <citation type="journal article" date="2023" name="Nucleic Acids Res.">
        <title>The hologenome of Daphnia magna reveals possible DNA methylation and microbiome-mediated evolution of the host genome.</title>
        <authorList>
            <person name="Chaturvedi A."/>
            <person name="Li X."/>
            <person name="Dhandapani V."/>
            <person name="Marshall H."/>
            <person name="Kissane S."/>
            <person name="Cuenca-Cambronero M."/>
            <person name="Asole G."/>
            <person name="Calvet F."/>
            <person name="Ruiz-Romero M."/>
            <person name="Marangio P."/>
            <person name="Guigo R."/>
            <person name="Rago D."/>
            <person name="Mirbahai L."/>
            <person name="Eastwood N."/>
            <person name="Colbourne J.K."/>
            <person name="Zhou J."/>
            <person name="Mallon E."/>
            <person name="Orsini L."/>
        </authorList>
    </citation>
    <scope>NUCLEOTIDE SEQUENCE [LARGE SCALE GENOMIC DNA]</scope>
    <source>
        <strain evidence="1">LRV0_1</strain>
    </source>
</reference>
<evidence type="ECO:0000313" key="2">
    <source>
        <dbReference type="Proteomes" id="UP001234178"/>
    </source>
</evidence>
<proteinExistence type="predicted"/>
<gene>
    <name evidence="1" type="ORF">OUZ56_029844</name>
</gene>
<evidence type="ECO:0000313" key="1">
    <source>
        <dbReference type="EMBL" id="KAK4037816.1"/>
    </source>
</evidence>
<protein>
    <submittedName>
        <fullName evidence="1">Uncharacterized protein</fullName>
    </submittedName>
</protein>
<dbReference type="Proteomes" id="UP001234178">
    <property type="component" value="Unassembled WGS sequence"/>
</dbReference>
<comment type="caution">
    <text evidence="1">The sequence shown here is derived from an EMBL/GenBank/DDBJ whole genome shotgun (WGS) entry which is preliminary data.</text>
</comment>
<name>A0ABR0B810_9CRUS</name>
<keyword evidence="2" id="KW-1185">Reference proteome</keyword>
<dbReference type="EMBL" id="JAOYFB010000040">
    <property type="protein sequence ID" value="KAK4037816.1"/>
    <property type="molecule type" value="Genomic_DNA"/>
</dbReference>
<organism evidence="1 2">
    <name type="scientific">Daphnia magna</name>
    <dbReference type="NCBI Taxonomy" id="35525"/>
    <lineage>
        <taxon>Eukaryota</taxon>
        <taxon>Metazoa</taxon>
        <taxon>Ecdysozoa</taxon>
        <taxon>Arthropoda</taxon>
        <taxon>Crustacea</taxon>
        <taxon>Branchiopoda</taxon>
        <taxon>Diplostraca</taxon>
        <taxon>Cladocera</taxon>
        <taxon>Anomopoda</taxon>
        <taxon>Daphniidae</taxon>
        <taxon>Daphnia</taxon>
    </lineage>
</organism>